<protein>
    <submittedName>
        <fullName evidence="1">Uncharacterized protein</fullName>
    </submittedName>
</protein>
<accession>A0A7G4AWD4</accession>
<dbReference type="Proteomes" id="UP000515922">
    <property type="component" value="Segment"/>
</dbReference>
<sequence>MGFWSDAKDLKNVVAFENSPHRDKIQEWDLLDQTAQAWKSWFERYAREAKMPLIKCDINVGEVIDEALTLTNHSMPATKYSGGCCTTRAVELFNRYGGGGGVPYEAAVREGYNLALGKKSKYPTKSKPRGCAQ</sequence>
<gene>
    <name evidence="1" type="ORF">HUN41_00235</name>
</gene>
<name>A0A7G4AWD4_9CAUD</name>
<reference evidence="1 2" key="1">
    <citation type="submission" date="2020-07" db="EMBL/GenBank/DDBJ databases">
        <title>Streptomyces phage Genome sequencing and assembly.</title>
        <authorList>
            <person name="Sharma V."/>
            <person name="Hardy A."/>
            <person name="Frunzke J."/>
        </authorList>
    </citation>
    <scope>NUCLEOTIDE SEQUENCE [LARGE SCALE GENOMIC DNA]</scope>
</reference>
<keyword evidence="2" id="KW-1185">Reference proteome</keyword>
<evidence type="ECO:0000313" key="1">
    <source>
        <dbReference type="EMBL" id="QMP84324.1"/>
    </source>
</evidence>
<organism evidence="1 2">
    <name type="scientific">Streptomyces phage Coruscant</name>
    <dbReference type="NCBI Taxonomy" id="2739834"/>
    <lineage>
        <taxon>Viruses</taxon>
        <taxon>Duplodnaviria</taxon>
        <taxon>Heunggongvirae</taxon>
        <taxon>Uroviricota</taxon>
        <taxon>Caudoviricetes</taxon>
        <taxon>Stanwilliamsviridae</taxon>
        <taxon>Boydwoodruffvirinae</taxon>
        <taxon>Coruscantvirus</taxon>
        <taxon>Coruscantvirus coruscant</taxon>
    </lineage>
</organism>
<proteinExistence type="predicted"/>
<evidence type="ECO:0000313" key="2">
    <source>
        <dbReference type="Proteomes" id="UP000515922"/>
    </source>
</evidence>
<dbReference type="EMBL" id="MT711976">
    <property type="protein sequence ID" value="QMP84324.1"/>
    <property type="molecule type" value="Genomic_DNA"/>
</dbReference>